<name>A0A2P2PX64_RHIMU</name>
<accession>A0A2P2PX64</accession>
<evidence type="ECO:0000313" key="1">
    <source>
        <dbReference type="EMBL" id="MBX59327.1"/>
    </source>
</evidence>
<proteinExistence type="predicted"/>
<dbReference type="EMBL" id="GGEC01078843">
    <property type="protein sequence ID" value="MBX59327.1"/>
    <property type="molecule type" value="Transcribed_RNA"/>
</dbReference>
<dbReference type="AlphaFoldDB" id="A0A2P2PX64"/>
<reference evidence="1" key="1">
    <citation type="submission" date="2018-02" db="EMBL/GenBank/DDBJ databases">
        <title>Rhizophora mucronata_Transcriptome.</title>
        <authorList>
            <person name="Meera S.P."/>
            <person name="Sreeshan A."/>
            <person name="Augustine A."/>
        </authorList>
    </citation>
    <scope>NUCLEOTIDE SEQUENCE</scope>
    <source>
        <tissue evidence="1">Leaf</tissue>
    </source>
</reference>
<organism evidence="1">
    <name type="scientific">Rhizophora mucronata</name>
    <name type="common">Asiatic mangrove</name>
    <dbReference type="NCBI Taxonomy" id="61149"/>
    <lineage>
        <taxon>Eukaryota</taxon>
        <taxon>Viridiplantae</taxon>
        <taxon>Streptophyta</taxon>
        <taxon>Embryophyta</taxon>
        <taxon>Tracheophyta</taxon>
        <taxon>Spermatophyta</taxon>
        <taxon>Magnoliopsida</taxon>
        <taxon>eudicotyledons</taxon>
        <taxon>Gunneridae</taxon>
        <taxon>Pentapetalae</taxon>
        <taxon>rosids</taxon>
        <taxon>fabids</taxon>
        <taxon>Malpighiales</taxon>
        <taxon>Rhizophoraceae</taxon>
        <taxon>Rhizophora</taxon>
    </lineage>
</organism>
<protein>
    <submittedName>
        <fullName evidence="1">Uncharacterized protein</fullName>
    </submittedName>
</protein>
<sequence length="38" mass="4383">MVWEPCVMGCPLFIVVIRFSSLKMYQSTYHFAILTGTI</sequence>